<evidence type="ECO:0000313" key="2">
    <source>
        <dbReference type="EMBL" id="MCH9277188.1"/>
    </source>
</evidence>
<evidence type="ECO:0000256" key="1">
    <source>
        <dbReference type="SAM" id="MobiDB-lite"/>
    </source>
</evidence>
<dbReference type="Gene3D" id="1.50.10.10">
    <property type="match status" value="2"/>
</dbReference>
<dbReference type="InterPro" id="IPR012341">
    <property type="entry name" value="6hp_glycosidase-like_sf"/>
</dbReference>
<feature type="compositionally biased region" description="Polar residues" evidence="1">
    <location>
        <begin position="1"/>
        <end position="13"/>
    </location>
</feature>
<evidence type="ECO:0008006" key="4">
    <source>
        <dbReference type="Google" id="ProtNLM"/>
    </source>
</evidence>
<name>A0ABS9VYK4_9BIFI</name>
<sequence>MTDTKTADNTLTIPNLRPQYDGKPFPGSELPTVEQAIADAQRYVDRAWTDDGTFVTWPEHEEWGANYGPLSLYTGAAGVAWFQLAKLHSELADGQDAERLERALSYIERQWEVYTRPDHEFIAVDGDFSYCGGLSGIAAVVAEAARTDGRWTPLARKIADHVADRYRPGHGWTGLSPLWGDAGISNALLSIGDALGDSRYADVAVRAGEDLLAKEIRDESGSHWPVMRLHDMSERYASFPDHAMVDGFLEGGDGIALALANFAKATGRDDFKQAALRAVETVKTKAVVAGDAAISRNLNESGQARFGLCTGSSGYVRIFSAVAAISDDPAEPVEWARRFGRGIIRSGVPGRLAQ</sequence>
<protein>
    <recommendedName>
        <fullName evidence="4">Lanthionine synthetase C-like protein</fullName>
    </recommendedName>
</protein>
<reference evidence="2 3" key="1">
    <citation type="journal article" date="2021" name="Environ. Microbiol.">
        <title>Genetic insights into the dark matter of the mammalian gut microbiota through targeted genome reconstruction.</title>
        <authorList>
            <person name="Lugli G.A."/>
            <person name="Alessandri G."/>
            <person name="Milani C."/>
            <person name="Viappiani A."/>
            <person name="Fontana F."/>
            <person name="Tarracchini C."/>
            <person name="Mancabelli L."/>
            <person name="Argentini C."/>
            <person name="Ruiz L."/>
            <person name="Margolles A."/>
            <person name="van Sinderen D."/>
            <person name="Turroni F."/>
            <person name="Ventura M."/>
        </authorList>
    </citation>
    <scope>NUCLEOTIDE SEQUENCE [LARGE SCALE GENOMIC DNA]</scope>
    <source>
        <strain evidence="2 3">MA1</strain>
    </source>
</reference>
<organism evidence="2 3">
    <name type="scientific">Bifidobacterium amazonense</name>
    <dbReference type="NCBI Taxonomy" id="2809027"/>
    <lineage>
        <taxon>Bacteria</taxon>
        <taxon>Bacillati</taxon>
        <taxon>Actinomycetota</taxon>
        <taxon>Actinomycetes</taxon>
        <taxon>Bifidobacteriales</taxon>
        <taxon>Bifidobacteriaceae</taxon>
        <taxon>Bifidobacterium</taxon>
    </lineage>
</organism>
<dbReference type="SMART" id="SM01260">
    <property type="entry name" value="LANC_like"/>
    <property type="match status" value="1"/>
</dbReference>
<dbReference type="EMBL" id="JAFEJT020000095">
    <property type="protein sequence ID" value="MCH9277188.1"/>
    <property type="molecule type" value="Genomic_DNA"/>
</dbReference>
<dbReference type="InterPro" id="IPR007822">
    <property type="entry name" value="LANC-like"/>
</dbReference>
<gene>
    <name evidence="2" type="ORF">JS533_013110</name>
</gene>
<evidence type="ECO:0000313" key="3">
    <source>
        <dbReference type="Proteomes" id="UP000710815"/>
    </source>
</evidence>
<dbReference type="SUPFAM" id="SSF158745">
    <property type="entry name" value="LanC-like"/>
    <property type="match status" value="1"/>
</dbReference>
<feature type="region of interest" description="Disordered" evidence="1">
    <location>
        <begin position="1"/>
        <end position="22"/>
    </location>
</feature>
<dbReference type="Proteomes" id="UP000710815">
    <property type="component" value="Unassembled WGS sequence"/>
</dbReference>
<dbReference type="RefSeq" id="WP_241515205.1">
    <property type="nucleotide sequence ID" value="NZ_JAFEJT020000095.1"/>
</dbReference>
<accession>A0ABS9VYK4</accession>
<proteinExistence type="predicted"/>
<feature type="non-terminal residue" evidence="2">
    <location>
        <position position="354"/>
    </location>
</feature>
<dbReference type="Pfam" id="PF05147">
    <property type="entry name" value="LANC_like"/>
    <property type="match status" value="1"/>
</dbReference>
<reference evidence="2 3" key="2">
    <citation type="journal article" date="2021" name="Syst. Appl. Microbiol.">
        <title>Phylogenetic classification of ten novel species belonging to the genus Bifidobacterium comprising B. phasiani sp. nov., B. pongonis sp. nov., B. saguinibicoloris sp. nov., B. colobi sp. nov., B. simiiventris sp. nov., B. santillanense sp. nov., B. miconis sp. nov., B. amazonense sp. nov., B. pluvialisilvae sp. nov., and B. miconisargentati sp. nov.</title>
        <authorList>
            <person name="Lugli G.A."/>
            <person name="Calvete-Torre I."/>
            <person name="Alessandri G."/>
            <person name="Milani C."/>
            <person name="Turroni F."/>
            <person name="Laiolo P."/>
            <person name="Ossiprandi M.C."/>
            <person name="Margolles A."/>
            <person name="Ruiz L."/>
            <person name="Ventura M."/>
        </authorList>
    </citation>
    <scope>NUCLEOTIDE SEQUENCE [LARGE SCALE GENOMIC DNA]</scope>
    <source>
        <strain evidence="2 3">MA1</strain>
    </source>
</reference>
<comment type="caution">
    <text evidence="2">The sequence shown here is derived from an EMBL/GenBank/DDBJ whole genome shotgun (WGS) entry which is preliminary data.</text>
</comment>
<keyword evidence="3" id="KW-1185">Reference proteome</keyword>